<dbReference type="RefSeq" id="WP_072853160.1">
    <property type="nucleotide sequence ID" value="NZ_NFKL01000046.1"/>
</dbReference>
<sequence length="267" mass="29142">MCNAPFRELLALIDLDGDADLPQNLLVNLADRRAQRPNRGRGIEIENRHEVLMLEILFRIQPTARHQGIGDTDGGGGLKLDFDVVIIVLRQERTVNDIAEISLMIVPILTRQLSGYIRELLGEIVTGNAVVLLQHGRHRPNVLFFQLPQPGCTGMFTGAGIGNIEHIAQAKLVAGIVHQGNTLGATAHIPSHFFIPQVILGAGGGIRALGVNHHLLVEWVFIKAGGGGEKSRPLLPAAYKLGRYLFGHLPVKFSFGWHGFLSSLHVE</sequence>
<reference evidence="2" key="1">
    <citation type="submission" date="2017-04" db="EMBL/GenBank/DDBJ databases">
        <title>Function of individual gut microbiota members based on whole genome sequencing of pure cultures obtained from chicken caecum.</title>
        <authorList>
            <person name="Medvecky M."/>
            <person name="Cejkova D."/>
            <person name="Polansky O."/>
            <person name="Karasova D."/>
            <person name="Kubasova T."/>
            <person name="Cizek A."/>
            <person name="Rychlik I."/>
        </authorList>
    </citation>
    <scope>NUCLEOTIDE SEQUENCE [LARGE SCALE GENOMIC DNA]</scope>
    <source>
        <strain evidence="2">An179</strain>
    </source>
</reference>
<accession>A0A1Y4LB12</accession>
<gene>
    <name evidence="1" type="ORF">B5F15_16330</name>
</gene>
<evidence type="ECO:0000313" key="1">
    <source>
        <dbReference type="EMBL" id="OUP53907.1"/>
    </source>
</evidence>
<name>A0A1Y4LB12_9FIRM</name>
<comment type="caution">
    <text evidence="1">The sequence shown here is derived from an EMBL/GenBank/DDBJ whole genome shotgun (WGS) entry which is preliminary data.</text>
</comment>
<dbReference type="Proteomes" id="UP000195326">
    <property type="component" value="Unassembled WGS sequence"/>
</dbReference>
<protein>
    <submittedName>
        <fullName evidence="1">Uncharacterized protein</fullName>
    </submittedName>
</protein>
<proteinExistence type="predicted"/>
<dbReference type="AlphaFoldDB" id="A0A1Y4LB12"/>
<organism evidence="1 2">
    <name type="scientific">Butyricicoccus pullicaecorum</name>
    <dbReference type="NCBI Taxonomy" id="501571"/>
    <lineage>
        <taxon>Bacteria</taxon>
        <taxon>Bacillati</taxon>
        <taxon>Bacillota</taxon>
        <taxon>Clostridia</taxon>
        <taxon>Eubacteriales</taxon>
        <taxon>Butyricicoccaceae</taxon>
        <taxon>Butyricicoccus</taxon>
    </lineage>
</organism>
<evidence type="ECO:0000313" key="2">
    <source>
        <dbReference type="Proteomes" id="UP000195326"/>
    </source>
</evidence>
<dbReference type="EMBL" id="NFKL01000046">
    <property type="protein sequence ID" value="OUP53907.1"/>
    <property type="molecule type" value="Genomic_DNA"/>
</dbReference>